<dbReference type="PANTHER" id="PTHR38223:SF4">
    <property type="match status" value="1"/>
</dbReference>
<sequence length="80" mass="8856">MAGLQYKFFPTDFLFPRQTITKDSTAQQVVPMMTQKLDESLDSKQSIALVRRDINSTVTAKALPSSSQAIGLAEKQNHQG</sequence>
<protein>
    <submittedName>
        <fullName evidence="1">Uncharacterized protein</fullName>
    </submittedName>
</protein>
<dbReference type="PANTHER" id="PTHR38223">
    <property type="match status" value="1"/>
</dbReference>
<accession>A0AA89BA46</accession>
<gene>
    <name evidence="1" type="ORF">RJ639_038333</name>
</gene>
<evidence type="ECO:0000313" key="2">
    <source>
        <dbReference type="Proteomes" id="UP001188597"/>
    </source>
</evidence>
<reference evidence="1" key="1">
    <citation type="submission" date="2022-12" db="EMBL/GenBank/DDBJ databases">
        <title>Draft genome assemblies for two species of Escallonia (Escalloniales).</title>
        <authorList>
            <person name="Chanderbali A."/>
            <person name="Dervinis C."/>
            <person name="Anghel I."/>
            <person name="Soltis D."/>
            <person name="Soltis P."/>
            <person name="Zapata F."/>
        </authorList>
    </citation>
    <scope>NUCLEOTIDE SEQUENCE</scope>
    <source>
        <strain evidence="1">UCBG64.0493</strain>
        <tissue evidence="1">Leaf</tissue>
    </source>
</reference>
<proteinExistence type="predicted"/>
<dbReference type="Proteomes" id="UP001188597">
    <property type="component" value="Unassembled WGS sequence"/>
</dbReference>
<comment type="caution">
    <text evidence="1">The sequence shown here is derived from an EMBL/GenBank/DDBJ whole genome shotgun (WGS) entry which is preliminary data.</text>
</comment>
<evidence type="ECO:0000313" key="1">
    <source>
        <dbReference type="EMBL" id="KAK3029582.1"/>
    </source>
</evidence>
<dbReference type="EMBL" id="JAVXUP010000375">
    <property type="protein sequence ID" value="KAK3029582.1"/>
    <property type="molecule type" value="Genomic_DNA"/>
</dbReference>
<dbReference type="AlphaFoldDB" id="A0AA89BA46"/>
<organism evidence="1 2">
    <name type="scientific">Escallonia herrerae</name>
    <dbReference type="NCBI Taxonomy" id="1293975"/>
    <lineage>
        <taxon>Eukaryota</taxon>
        <taxon>Viridiplantae</taxon>
        <taxon>Streptophyta</taxon>
        <taxon>Embryophyta</taxon>
        <taxon>Tracheophyta</taxon>
        <taxon>Spermatophyta</taxon>
        <taxon>Magnoliopsida</taxon>
        <taxon>eudicotyledons</taxon>
        <taxon>Gunneridae</taxon>
        <taxon>Pentapetalae</taxon>
        <taxon>asterids</taxon>
        <taxon>campanulids</taxon>
        <taxon>Escalloniales</taxon>
        <taxon>Escalloniaceae</taxon>
        <taxon>Escallonia</taxon>
    </lineage>
</organism>
<name>A0AA89BA46_9ASTE</name>
<keyword evidence="2" id="KW-1185">Reference proteome</keyword>